<dbReference type="InterPro" id="IPR036388">
    <property type="entry name" value="WH-like_DNA-bd_sf"/>
</dbReference>
<dbReference type="Gene3D" id="1.10.10.10">
    <property type="entry name" value="Winged helix-like DNA-binding domain superfamily/Winged helix DNA-binding domain"/>
    <property type="match status" value="1"/>
</dbReference>
<feature type="non-terminal residue" evidence="5">
    <location>
        <position position="47"/>
    </location>
</feature>
<dbReference type="SUPFAM" id="SSF46785">
    <property type="entry name" value="Winged helix' DNA-binding domain"/>
    <property type="match status" value="1"/>
</dbReference>
<accession>A0A6J4KXG4</accession>
<evidence type="ECO:0000256" key="4">
    <source>
        <dbReference type="ARBA" id="ARBA00023163"/>
    </source>
</evidence>
<evidence type="ECO:0000256" key="1">
    <source>
        <dbReference type="ARBA" id="ARBA00022491"/>
    </source>
</evidence>
<name>A0A6J4KXG4_9BACT</name>
<dbReference type="AlphaFoldDB" id="A0A6J4KXG4"/>
<organism evidence="5">
    <name type="scientific">uncultured Gemmatimonadaceae bacterium</name>
    <dbReference type="NCBI Taxonomy" id="246130"/>
    <lineage>
        <taxon>Bacteria</taxon>
        <taxon>Pseudomonadati</taxon>
        <taxon>Gemmatimonadota</taxon>
        <taxon>Gemmatimonadia</taxon>
        <taxon>Gemmatimonadales</taxon>
        <taxon>Gemmatimonadaceae</taxon>
        <taxon>environmental samples</taxon>
    </lineage>
</organism>
<reference evidence="5" key="1">
    <citation type="submission" date="2020-02" db="EMBL/GenBank/DDBJ databases">
        <authorList>
            <person name="Meier V. D."/>
        </authorList>
    </citation>
    <scope>NUCLEOTIDE SEQUENCE</scope>
    <source>
        <strain evidence="5">AVDCRST_MAG40</strain>
    </source>
</reference>
<sequence length="47" mass="5311">MTYQELNERERRVLEAVIQSYVATAEPAGSRMISRRFGLGVSPATIR</sequence>
<keyword evidence="1" id="KW-0678">Repressor</keyword>
<evidence type="ECO:0000256" key="3">
    <source>
        <dbReference type="ARBA" id="ARBA00023016"/>
    </source>
</evidence>
<protein>
    <submittedName>
        <fullName evidence="5">Heat-inducible transcription repressor HrcA</fullName>
    </submittedName>
</protein>
<dbReference type="GO" id="GO:0003677">
    <property type="term" value="F:DNA binding"/>
    <property type="evidence" value="ECO:0007669"/>
    <property type="project" value="InterPro"/>
</dbReference>
<keyword evidence="3" id="KW-0346">Stress response</keyword>
<keyword evidence="2" id="KW-0805">Transcription regulation</keyword>
<evidence type="ECO:0000313" key="5">
    <source>
        <dbReference type="EMBL" id="CAA9317530.1"/>
    </source>
</evidence>
<dbReference type="InterPro" id="IPR036390">
    <property type="entry name" value="WH_DNA-bd_sf"/>
</dbReference>
<gene>
    <name evidence="5" type="ORF">AVDCRST_MAG40-1303</name>
</gene>
<dbReference type="EMBL" id="CADCTX010000406">
    <property type="protein sequence ID" value="CAA9317530.1"/>
    <property type="molecule type" value="Genomic_DNA"/>
</dbReference>
<proteinExistence type="predicted"/>
<dbReference type="PANTHER" id="PTHR34824">
    <property type="entry name" value="HEAT-INDUCIBLE TRANSCRIPTION REPRESSOR HRCA"/>
    <property type="match status" value="1"/>
</dbReference>
<keyword evidence="4" id="KW-0804">Transcription</keyword>
<evidence type="ECO:0000256" key="2">
    <source>
        <dbReference type="ARBA" id="ARBA00023015"/>
    </source>
</evidence>
<dbReference type="GO" id="GO:0045892">
    <property type="term" value="P:negative regulation of DNA-templated transcription"/>
    <property type="evidence" value="ECO:0007669"/>
    <property type="project" value="TreeGrafter"/>
</dbReference>
<dbReference type="PANTHER" id="PTHR34824:SF1">
    <property type="entry name" value="HEAT-INDUCIBLE TRANSCRIPTION REPRESSOR HRCA"/>
    <property type="match status" value="1"/>
</dbReference>
<dbReference type="InterPro" id="IPR002571">
    <property type="entry name" value="HrcA"/>
</dbReference>